<dbReference type="CDD" id="cd00088">
    <property type="entry name" value="HPT"/>
    <property type="match status" value="1"/>
</dbReference>
<dbReference type="SMART" id="SM00073">
    <property type="entry name" value="HPT"/>
    <property type="match status" value="1"/>
</dbReference>
<dbReference type="Proteomes" id="UP000580856">
    <property type="component" value="Unassembled WGS sequence"/>
</dbReference>
<keyword evidence="1" id="KW-0597">Phosphoprotein</keyword>
<gene>
    <name evidence="3" type="ORF">GGQ74_001313</name>
</gene>
<dbReference type="RefSeq" id="WP_167940710.1">
    <property type="nucleotide sequence ID" value="NZ_JAATJA010000001.1"/>
</dbReference>
<dbReference type="Pfam" id="PF01627">
    <property type="entry name" value="Hpt"/>
    <property type="match status" value="1"/>
</dbReference>
<protein>
    <submittedName>
        <fullName evidence="3">HPt (Histidine-containing phosphotransfer) domain-containing protein</fullName>
    </submittedName>
</protein>
<evidence type="ECO:0000313" key="4">
    <source>
        <dbReference type="Proteomes" id="UP000580856"/>
    </source>
</evidence>
<proteinExistence type="predicted"/>
<dbReference type="InterPro" id="IPR036641">
    <property type="entry name" value="HPT_dom_sf"/>
</dbReference>
<feature type="domain" description="HPt" evidence="2">
    <location>
        <begin position="26"/>
        <end position="123"/>
    </location>
</feature>
<evidence type="ECO:0000259" key="2">
    <source>
        <dbReference type="PROSITE" id="PS50894"/>
    </source>
</evidence>
<feature type="modified residue" description="Phosphohistidine" evidence="1">
    <location>
        <position position="65"/>
    </location>
</feature>
<organism evidence="3 4">
    <name type="scientific">Desulfobaculum xiamenense</name>
    <dbReference type="NCBI Taxonomy" id="995050"/>
    <lineage>
        <taxon>Bacteria</taxon>
        <taxon>Pseudomonadati</taxon>
        <taxon>Thermodesulfobacteriota</taxon>
        <taxon>Desulfovibrionia</taxon>
        <taxon>Desulfovibrionales</taxon>
        <taxon>Desulfovibrionaceae</taxon>
        <taxon>Desulfobaculum</taxon>
    </lineage>
</organism>
<comment type="caution">
    <text evidence="3">The sequence shown here is derived from an EMBL/GenBank/DDBJ whole genome shotgun (WGS) entry which is preliminary data.</text>
</comment>
<dbReference type="GO" id="GO:0000160">
    <property type="term" value="P:phosphorelay signal transduction system"/>
    <property type="evidence" value="ECO:0007669"/>
    <property type="project" value="InterPro"/>
</dbReference>
<evidence type="ECO:0000256" key="1">
    <source>
        <dbReference type="PROSITE-ProRule" id="PRU00110"/>
    </source>
</evidence>
<dbReference type="InterPro" id="IPR008207">
    <property type="entry name" value="Sig_transdc_His_kin_Hpt_dom"/>
</dbReference>
<dbReference type="GO" id="GO:0004672">
    <property type="term" value="F:protein kinase activity"/>
    <property type="evidence" value="ECO:0007669"/>
    <property type="project" value="UniProtKB-ARBA"/>
</dbReference>
<keyword evidence="4" id="KW-1185">Reference proteome</keyword>
<reference evidence="3 4" key="1">
    <citation type="submission" date="2020-03" db="EMBL/GenBank/DDBJ databases">
        <title>Genomic Encyclopedia of Type Strains, Phase IV (KMG-IV): sequencing the most valuable type-strain genomes for metagenomic binning, comparative biology and taxonomic classification.</title>
        <authorList>
            <person name="Goeker M."/>
        </authorList>
    </citation>
    <scope>NUCLEOTIDE SEQUENCE [LARGE SCALE GENOMIC DNA]</scope>
    <source>
        <strain evidence="3 4">DSM 24233</strain>
    </source>
</reference>
<dbReference type="AlphaFoldDB" id="A0A846QN39"/>
<dbReference type="SUPFAM" id="SSF47226">
    <property type="entry name" value="Histidine-containing phosphotransfer domain, HPT domain"/>
    <property type="match status" value="1"/>
</dbReference>
<dbReference type="PROSITE" id="PS50894">
    <property type="entry name" value="HPT"/>
    <property type="match status" value="1"/>
</dbReference>
<sequence length="123" mass="13676">MHKLDASIDAPPILEREATLRRLRGDREFLASLYEIFLEDMPRRARELREATRTRDFSGMSRSAHSLRGAAATVGALALRQHAENLERSLREGGIDAALPLVHDVLAMSDTTLESIAKALALR</sequence>
<accession>A0A846QN39</accession>
<name>A0A846QN39_9BACT</name>
<dbReference type="Gene3D" id="1.20.120.160">
    <property type="entry name" value="HPT domain"/>
    <property type="match status" value="1"/>
</dbReference>
<evidence type="ECO:0000313" key="3">
    <source>
        <dbReference type="EMBL" id="NJB67673.1"/>
    </source>
</evidence>
<dbReference type="EMBL" id="JAATJA010000001">
    <property type="protein sequence ID" value="NJB67673.1"/>
    <property type="molecule type" value="Genomic_DNA"/>
</dbReference>